<dbReference type="PANTHER" id="PTHR10344">
    <property type="entry name" value="THYMIDYLATE KINASE"/>
    <property type="match status" value="1"/>
</dbReference>
<evidence type="ECO:0000256" key="2">
    <source>
        <dbReference type="ARBA" id="ARBA00022840"/>
    </source>
</evidence>
<evidence type="ECO:0000256" key="1">
    <source>
        <dbReference type="ARBA" id="ARBA00022741"/>
    </source>
</evidence>
<evidence type="ECO:0000313" key="3">
    <source>
        <dbReference type="EMBL" id="GBQ05171.1"/>
    </source>
</evidence>
<protein>
    <recommendedName>
        <fullName evidence="5">Thymidylate kinase</fullName>
    </recommendedName>
</protein>
<sequence>MCADLHPLTPILGRKQPVIALIGCDGSGKSTVGSVLLEEMSKQRPTAFCHLGKQAGNLERALGPVPLIGSLVSKKAKSENKRIQTGKKATSVAIVAGFVLSMRRVVRFSKMRWWHWRGYAILTDRYPQNSLPGPMDGPTVANLNFTQHWAGLLSRFERVFYARMARFKPDLVIRLHVDIETALQRKPDHVRFKLERKISDLPKLSFNGAPILELDSTQPLETVLTHAKEAVDRVLALYPAPASQREGVLVSLVGCDGSGKSSISADLVKCLGRMRPTMYGYLGLGSGDLGRRIGTWPLIGPWLERKLTKKAKKTRTKGEKIPGLVTALVVFGFSLLRYKRFLHVKKAVDQGHFVITDRYPQAEIPGQCDGPGLSAAQTNNPIIRLLARIERRLYEKIAAYRPDLVIVLDVDVDTALGRKPDHDREALQTKIELMPQLTFGGADCVHVDARQAYLAVKEDIAAQLRKKRLI</sequence>
<proteinExistence type="predicted"/>
<gene>
    <name evidence="3" type="ORF">AA15669_0341</name>
</gene>
<reference evidence="3" key="1">
    <citation type="submission" date="2013-04" db="EMBL/GenBank/DDBJ databases">
        <title>The genome sequencing project of 58 acetic acid bacteria.</title>
        <authorList>
            <person name="Okamoto-Kainuma A."/>
            <person name="Ishikawa M."/>
            <person name="Umino S."/>
            <person name="Koizumi Y."/>
            <person name="Shiwa Y."/>
            <person name="Yoshikawa H."/>
            <person name="Matsutani M."/>
            <person name="Matsushita K."/>
        </authorList>
    </citation>
    <scope>NUCLEOTIDE SEQUENCE</scope>
    <source>
        <strain evidence="3">DSM 15669</strain>
    </source>
</reference>
<keyword evidence="1" id="KW-0547">Nucleotide-binding</keyword>
<keyword evidence="2" id="KW-0067">ATP-binding</keyword>
<dbReference type="PANTHER" id="PTHR10344:SF4">
    <property type="entry name" value="UMP-CMP KINASE 2, MITOCHONDRIAL"/>
    <property type="match status" value="1"/>
</dbReference>
<dbReference type="RefSeq" id="WP_018979889.1">
    <property type="nucleotide sequence ID" value="NZ_BAQD01000003.1"/>
</dbReference>
<keyword evidence="4" id="KW-1185">Reference proteome</keyword>
<organism evidence="3 4">
    <name type="scientific">Saccharibacter floricola DSM 15669</name>
    <dbReference type="NCBI Taxonomy" id="1123227"/>
    <lineage>
        <taxon>Bacteria</taxon>
        <taxon>Pseudomonadati</taxon>
        <taxon>Pseudomonadota</taxon>
        <taxon>Alphaproteobacteria</taxon>
        <taxon>Acetobacterales</taxon>
        <taxon>Acetobacteraceae</taxon>
        <taxon>Saccharibacter</taxon>
    </lineage>
</organism>
<dbReference type="SUPFAM" id="SSF52540">
    <property type="entry name" value="P-loop containing nucleoside triphosphate hydrolases"/>
    <property type="match status" value="2"/>
</dbReference>
<dbReference type="InterPro" id="IPR027417">
    <property type="entry name" value="P-loop_NTPase"/>
</dbReference>
<evidence type="ECO:0008006" key="5">
    <source>
        <dbReference type="Google" id="ProtNLM"/>
    </source>
</evidence>
<dbReference type="EMBL" id="BAQD01000003">
    <property type="protein sequence ID" value="GBQ05171.1"/>
    <property type="molecule type" value="Genomic_DNA"/>
</dbReference>
<accession>A0ABQ0NWM3</accession>
<name>A0ABQ0NWM3_9PROT</name>
<evidence type="ECO:0000313" key="4">
    <source>
        <dbReference type="Proteomes" id="UP001062901"/>
    </source>
</evidence>
<dbReference type="Proteomes" id="UP001062901">
    <property type="component" value="Unassembled WGS sequence"/>
</dbReference>
<comment type="caution">
    <text evidence="3">The sequence shown here is derived from an EMBL/GenBank/DDBJ whole genome shotgun (WGS) entry which is preliminary data.</text>
</comment>
<dbReference type="Gene3D" id="3.40.50.300">
    <property type="entry name" value="P-loop containing nucleotide triphosphate hydrolases"/>
    <property type="match status" value="2"/>
</dbReference>